<proteinExistence type="inferred from homology"/>
<keyword evidence="5" id="KW-0808">Transferase</keyword>
<dbReference type="SUPFAM" id="SSF53067">
    <property type="entry name" value="Actin-like ATPase domain"/>
    <property type="match status" value="2"/>
</dbReference>
<sequence>MTQEVQITVPSIILALDTCTESCSVALTVNGVVYQEQVDAPREHSQRLLPMLDSVLKQAQVVLKDVGLIAYGRGPGSFTGIRICISMTQGLALGLDIPVIGISTLATMAQIAIAEHGASQVFCAIDARMGEVYWGQFIDVEGIATLVGEERVSRPEDVALQLELNAPIMCAGTGFDAYPQLLTLSEHALLCEQATFPQAHAMLGLAELGFKQGDATSVDELAPVYLRDTVTWKKLPGRG</sequence>
<evidence type="ECO:0000313" key="6">
    <source>
        <dbReference type="Proteomes" id="UP001203423"/>
    </source>
</evidence>
<dbReference type="EMBL" id="JAKIKS010000044">
    <property type="protein sequence ID" value="MCL1125272.1"/>
    <property type="molecule type" value="Genomic_DNA"/>
</dbReference>
<keyword evidence="5" id="KW-0012">Acyltransferase</keyword>
<comment type="caution">
    <text evidence="5">The sequence shown here is derived from an EMBL/GenBank/DDBJ whole genome shotgun (WGS) entry which is preliminary data.</text>
</comment>
<evidence type="ECO:0000259" key="4">
    <source>
        <dbReference type="Pfam" id="PF00814"/>
    </source>
</evidence>
<dbReference type="Gene3D" id="3.30.420.40">
    <property type="match status" value="2"/>
</dbReference>
<comment type="similarity">
    <text evidence="1">Belongs to the KAE1 / TsaD family. TsaB subfamily.</text>
</comment>
<dbReference type="Proteomes" id="UP001203423">
    <property type="component" value="Unassembled WGS sequence"/>
</dbReference>
<dbReference type="InterPro" id="IPR043129">
    <property type="entry name" value="ATPase_NBD"/>
</dbReference>
<dbReference type="PANTHER" id="PTHR11735">
    <property type="entry name" value="TRNA N6-ADENOSINE THREONYLCARBAMOYLTRANSFERASE"/>
    <property type="match status" value="1"/>
</dbReference>
<reference evidence="5 6" key="1">
    <citation type="submission" date="2022-01" db="EMBL/GenBank/DDBJ databases">
        <title>Whole genome-based taxonomy of the Shewanellaceae.</title>
        <authorList>
            <person name="Martin-Rodriguez A.J."/>
        </authorList>
    </citation>
    <scope>NUCLEOTIDE SEQUENCE [LARGE SCALE GENOMIC DNA]</scope>
    <source>
        <strain evidence="5 6">DSM 17177</strain>
    </source>
</reference>
<protein>
    <recommendedName>
        <fullName evidence="2">tRNA threonylcarbamoyladenosine biosynthesis protein TsaB</fullName>
    </recommendedName>
    <alternativeName>
        <fullName evidence="3">t(6)A37 threonylcarbamoyladenosine biosynthesis protein TsaB</fullName>
    </alternativeName>
</protein>
<dbReference type="Pfam" id="PF00814">
    <property type="entry name" value="TsaD"/>
    <property type="match status" value="1"/>
</dbReference>
<dbReference type="InterPro" id="IPR000905">
    <property type="entry name" value="Gcp-like_dom"/>
</dbReference>
<name>A0ABT0LC60_9GAMM</name>
<dbReference type="PANTHER" id="PTHR11735:SF11">
    <property type="entry name" value="TRNA THREONYLCARBAMOYLADENOSINE BIOSYNTHESIS PROTEIN TSAB"/>
    <property type="match status" value="1"/>
</dbReference>
<evidence type="ECO:0000256" key="3">
    <source>
        <dbReference type="ARBA" id="ARBA00032446"/>
    </source>
</evidence>
<evidence type="ECO:0000313" key="5">
    <source>
        <dbReference type="EMBL" id="MCL1125272.1"/>
    </source>
</evidence>
<dbReference type="RefSeq" id="WP_248940587.1">
    <property type="nucleotide sequence ID" value="NZ_JAKIKS010000044.1"/>
</dbReference>
<organism evidence="5 6">
    <name type="scientific">Shewanella surugensis</name>
    <dbReference type="NCBI Taxonomy" id="212020"/>
    <lineage>
        <taxon>Bacteria</taxon>
        <taxon>Pseudomonadati</taxon>
        <taxon>Pseudomonadota</taxon>
        <taxon>Gammaproteobacteria</taxon>
        <taxon>Alteromonadales</taxon>
        <taxon>Shewanellaceae</taxon>
        <taxon>Shewanella</taxon>
    </lineage>
</organism>
<evidence type="ECO:0000256" key="1">
    <source>
        <dbReference type="ARBA" id="ARBA00010493"/>
    </source>
</evidence>
<dbReference type="NCBIfam" id="TIGR03725">
    <property type="entry name" value="T6A_YeaZ"/>
    <property type="match status" value="1"/>
</dbReference>
<dbReference type="GO" id="GO:0061711">
    <property type="term" value="F:tRNA N(6)-L-threonylcarbamoyladenine synthase activity"/>
    <property type="evidence" value="ECO:0007669"/>
    <property type="project" value="UniProtKB-EC"/>
</dbReference>
<keyword evidence="6" id="KW-1185">Reference proteome</keyword>
<accession>A0ABT0LC60</accession>
<evidence type="ECO:0000256" key="2">
    <source>
        <dbReference type="ARBA" id="ARBA00019012"/>
    </source>
</evidence>
<dbReference type="InterPro" id="IPR022496">
    <property type="entry name" value="T6A_TsaB"/>
</dbReference>
<gene>
    <name evidence="5" type="primary">tsaB</name>
    <name evidence="5" type="ORF">L2764_12495</name>
</gene>
<dbReference type="CDD" id="cd24032">
    <property type="entry name" value="ASKHA_NBD_TsaB"/>
    <property type="match status" value="1"/>
</dbReference>
<feature type="domain" description="Gcp-like" evidence="4">
    <location>
        <begin position="40"/>
        <end position="159"/>
    </location>
</feature>